<organism evidence="2 3">
    <name type="scientific">Bradyrhizobium lablabi</name>
    <dbReference type="NCBI Taxonomy" id="722472"/>
    <lineage>
        <taxon>Bacteria</taxon>
        <taxon>Pseudomonadati</taxon>
        <taxon>Pseudomonadota</taxon>
        <taxon>Alphaproteobacteria</taxon>
        <taxon>Hyphomicrobiales</taxon>
        <taxon>Nitrobacteraceae</taxon>
        <taxon>Bradyrhizobium</taxon>
    </lineage>
</organism>
<proteinExistence type="predicted"/>
<dbReference type="AlphaFoldDB" id="A0A0R3N5G4"/>
<evidence type="ECO:0008006" key="4">
    <source>
        <dbReference type="Google" id="ProtNLM"/>
    </source>
</evidence>
<gene>
    <name evidence="2" type="ORF">CQ14_10715</name>
</gene>
<dbReference type="Proteomes" id="UP000051660">
    <property type="component" value="Unassembled WGS sequence"/>
</dbReference>
<dbReference type="EMBL" id="LLYB01000057">
    <property type="protein sequence ID" value="KRR25439.1"/>
    <property type="molecule type" value="Genomic_DNA"/>
</dbReference>
<feature type="signal peptide" evidence="1">
    <location>
        <begin position="1"/>
        <end position="24"/>
    </location>
</feature>
<protein>
    <recommendedName>
        <fullName evidence="4">Lipoprotein</fullName>
    </recommendedName>
</protein>
<name>A0A0R3N5G4_9BRAD</name>
<reference evidence="2 3" key="1">
    <citation type="submission" date="2014-03" db="EMBL/GenBank/DDBJ databases">
        <title>Bradyrhizobium valentinum sp. nov., isolated from effective nodules of Lupinus mariae-josephae, a lupine endemic of basic-lime soils in Eastern Spain.</title>
        <authorList>
            <person name="Duran D."/>
            <person name="Rey L."/>
            <person name="Navarro A."/>
            <person name="Busquets A."/>
            <person name="Imperial J."/>
            <person name="Ruiz-Argueso T."/>
        </authorList>
    </citation>
    <scope>NUCLEOTIDE SEQUENCE [LARGE SCALE GENOMIC DNA]</scope>
    <source>
        <strain evidence="2 3">CCBAU 23086</strain>
    </source>
</reference>
<accession>A0A0R3N5G4</accession>
<feature type="chain" id="PRO_5006444924" description="Lipoprotein" evidence="1">
    <location>
        <begin position="25"/>
        <end position="142"/>
    </location>
</feature>
<evidence type="ECO:0000313" key="2">
    <source>
        <dbReference type="EMBL" id="KRR25439.1"/>
    </source>
</evidence>
<evidence type="ECO:0000256" key="1">
    <source>
        <dbReference type="SAM" id="SignalP"/>
    </source>
</evidence>
<comment type="caution">
    <text evidence="2">The sequence shown here is derived from an EMBL/GenBank/DDBJ whole genome shotgun (WGS) entry which is preliminary data.</text>
</comment>
<keyword evidence="1" id="KW-0732">Signal</keyword>
<sequence length="142" mass="15920">MTSLAMRWASVASLLCVAGCGFVADEVLDGPYRLVAIDVREDMSLCRSMGAEGDCSGDGLPKPTVFQAGANSQYVVLARHPWRGNGAPDRSVTEFYYIVRQADERNIRKRVPVMGPFTELEYQQEKNRLQLPEFSKVFRDLK</sequence>
<evidence type="ECO:0000313" key="3">
    <source>
        <dbReference type="Proteomes" id="UP000051660"/>
    </source>
</evidence>